<dbReference type="EC" id="2.3.1.286" evidence="1"/>
<evidence type="ECO:0000256" key="3">
    <source>
        <dbReference type="ARBA" id="ARBA00023027"/>
    </source>
</evidence>
<dbReference type="GO" id="GO:0070403">
    <property type="term" value="F:NAD+ binding"/>
    <property type="evidence" value="ECO:0007669"/>
    <property type="project" value="InterPro"/>
</dbReference>
<dbReference type="InterPro" id="IPR029035">
    <property type="entry name" value="DHS-like_NAD/FAD-binding_dom"/>
</dbReference>
<dbReference type="PANTHER" id="PTHR11085:SF4">
    <property type="entry name" value="NAD-DEPENDENT PROTEIN DEACYLASE"/>
    <property type="match status" value="1"/>
</dbReference>
<dbReference type="PATRIC" id="fig|47500.12.peg.3759"/>
<keyword evidence="4" id="KW-0479">Metal-binding</keyword>
<reference evidence="6 8" key="1">
    <citation type="submission" date="2015-07" db="EMBL/GenBank/DDBJ databases">
        <title>Fjat-14205 dsm 2895.</title>
        <authorList>
            <person name="Liu B."/>
            <person name="Wang J."/>
            <person name="Zhu Y."/>
            <person name="Liu G."/>
            <person name="Chen Q."/>
            <person name="Chen Z."/>
            <person name="Lan J."/>
            <person name="Che J."/>
            <person name="Ge C."/>
            <person name="Shi H."/>
            <person name="Pan Z."/>
            <person name="Liu X."/>
        </authorList>
    </citation>
    <scope>NUCLEOTIDE SEQUENCE [LARGE SCALE GENOMIC DNA]</scope>
    <source>
        <strain evidence="6 8">DSM 2895</strain>
    </source>
</reference>
<evidence type="ECO:0000313" key="9">
    <source>
        <dbReference type="Proteomes" id="UP000182836"/>
    </source>
</evidence>
<dbReference type="InterPro" id="IPR026591">
    <property type="entry name" value="Sirtuin_cat_small_dom_sf"/>
</dbReference>
<dbReference type="GeneID" id="42306490"/>
<dbReference type="PROSITE" id="PS50305">
    <property type="entry name" value="SIRTUIN"/>
    <property type="match status" value="1"/>
</dbReference>
<dbReference type="InterPro" id="IPR026590">
    <property type="entry name" value="Ssirtuin_cat_dom"/>
</dbReference>
<feature type="domain" description="Deacetylase sirtuin-type" evidence="5">
    <location>
        <begin position="1"/>
        <end position="255"/>
    </location>
</feature>
<dbReference type="Proteomes" id="UP000037269">
    <property type="component" value="Unassembled WGS sequence"/>
</dbReference>
<keyword evidence="8" id="KW-1185">Reference proteome</keyword>
<feature type="binding site" evidence="4">
    <location>
        <position position="161"/>
    </location>
    <ligand>
        <name>Zn(2+)</name>
        <dbReference type="ChEBI" id="CHEBI:29105"/>
    </ligand>
</feature>
<evidence type="ECO:0000256" key="2">
    <source>
        <dbReference type="ARBA" id="ARBA00022679"/>
    </source>
</evidence>
<dbReference type="OrthoDB" id="9800582at2"/>
<keyword evidence="2" id="KW-0808">Transferase</keyword>
<dbReference type="Gene3D" id="3.30.1600.10">
    <property type="entry name" value="SIR2/SIRT2 'Small Domain"/>
    <property type="match status" value="1"/>
</dbReference>
<feature type="active site" description="Proton acceptor" evidence="4">
    <location>
        <position position="124"/>
    </location>
</feature>
<dbReference type="SUPFAM" id="SSF52467">
    <property type="entry name" value="DHS-like NAD/FAD-binding domain"/>
    <property type="match status" value="1"/>
</dbReference>
<dbReference type="GO" id="GO:0046872">
    <property type="term" value="F:metal ion binding"/>
    <property type="evidence" value="ECO:0007669"/>
    <property type="project" value="UniProtKB-KW"/>
</dbReference>
<organism evidence="6 8">
    <name type="scientific">Aneurinibacillus migulanus</name>
    <name type="common">Bacillus migulanus</name>
    <dbReference type="NCBI Taxonomy" id="47500"/>
    <lineage>
        <taxon>Bacteria</taxon>
        <taxon>Bacillati</taxon>
        <taxon>Bacillota</taxon>
        <taxon>Bacilli</taxon>
        <taxon>Bacillales</taxon>
        <taxon>Paenibacillaceae</taxon>
        <taxon>Aneurinibacillus group</taxon>
        <taxon>Aneurinibacillus</taxon>
    </lineage>
</organism>
<dbReference type="InterPro" id="IPR050134">
    <property type="entry name" value="NAD-dep_sirtuin_deacylases"/>
</dbReference>
<dbReference type="InterPro" id="IPR003000">
    <property type="entry name" value="Sirtuin"/>
</dbReference>
<feature type="binding site" evidence="4">
    <location>
        <position position="132"/>
    </location>
    <ligand>
        <name>Zn(2+)</name>
        <dbReference type="ChEBI" id="CHEBI:29105"/>
    </ligand>
</feature>
<dbReference type="Proteomes" id="UP000182836">
    <property type="component" value="Unassembled WGS sequence"/>
</dbReference>
<proteinExistence type="predicted"/>
<accession>A0A0M0H4D8</accession>
<gene>
    <name evidence="6" type="ORF">AF333_15025</name>
    <name evidence="7" type="ORF">SAMN04487909_11931</name>
</gene>
<dbReference type="RefSeq" id="WP_043066564.1">
    <property type="nucleotide sequence ID" value="NZ_BJOA01000112.1"/>
</dbReference>
<sequence length="256" mass="28161">MIEAESVERLAQAIQKADRIVVLTGAGISTESGIPDFRSTEGIWTEDVSRMDMMSTSYLRRNPERFWPVFKDIFRVKIEGEIKPNRGHYFLAALEEAGKQITVVTQNVDGLHVAAGSGHVLEIHGTIKKAYCPSCGEQYDVSYVKEHEVPRCIARLPGGICKQVLRPAVVLFGDQVEGLEDAFAAVENCDLFLTLGSSLEVTPVNYLPGAAASGAAKMTAIINREPTQMDKYFDIVLHTEIGSTLSYIAKRLSIQI</sequence>
<keyword evidence="4" id="KW-0862">Zinc</keyword>
<evidence type="ECO:0000313" key="6">
    <source>
        <dbReference type="EMBL" id="KON96587.1"/>
    </source>
</evidence>
<dbReference type="AlphaFoldDB" id="A0A0M0H4D8"/>
<dbReference type="NCBIfam" id="NF001754">
    <property type="entry name" value="PRK00481.1-4"/>
    <property type="match status" value="1"/>
</dbReference>
<keyword evidence="3" id="KW-0520">NAD</keyword>
<evidence type="ECO:0000313" key="8">
    <source>
        <dbReference type="Proteomes" id="UP000037269"/>
    </source>
</evidence>
<evidence type="ECO:0000259" key="5">
    <source>
        <dbReference type="PROSITE" id="PS50305"/>
    </source>
</evidence>
<evidence type="ECO:0000313" key="7">
    <source>
        <dbReference type="EMBL" id="SDJ49743.1"/>
    </source>
</evidence>
<reference evidence="7 9" key="2">
    <citation type="submission" date="2016-10" db="EMBL/GenBank/DDBJ databases">
        <authorList>
            <person name="de Groot N.N."/>
        </authorList>
    </citation>
    <scope>NUCLEOTIDE SEQUENCE [LARGE SCALE GENOMIC DNA]</scope>
    <source>
        <strain evidence="7 9">DSM 2895</strain>
    </source>
</reference>
<dbReference type="Gene3D" id="3.40.50.1220">
    <property type="entry name" value="TPP-binding domain"/>
    <property type="match status" value="1"/>
</dbReference>
<protein>
    <recommendedName>
        <fullName evidence="1">protein acetyllysine N-acetyltransferase</fullName>
        <ecNumber evidence="1">2.3.1.286</ecNumber>
    </recommendedName>
</protein>
<feature type="binding site" evidence="4">
    <location>
        <position position="135"/>
    </location>
    <ligand>
        <name>Zn(2+)</name>
        <dbReference type="ChEBI" id="CHEBI:29105"/>
    </ligand>
</feature>
<dbReference type="STRING" id="47500.AF333_15025"/>
<dbReference type="GO" id="GO:0017136">
    <property type="term" value="F:histone deacetylase activity, NAD-dependent"/>
    <property type="evidence" value="ECO:0007669"/>
    <property type="project" value="TreeGrafter"/>
</dbReference>
<evidence type="ECO:0000256" key="4">
    <source>
        <dbReference type="PROSITE-ProRule" id="PRU00236"/>
    </source>
</evidence>
<dbReference type="Pfam" id="PF02146">
    <property type="entry name" value="SIR2"/>
    <property type="match status" value="1"/>
</dbReference>
<feature type="binding site" evidence="4">
    <location>
        <position position="152"/>
    </location>
    <ligand>
        <name>Zn(2+)</name>
        <dbReference type="ChEBI" id="CHEBI:29105"/>
    </ligand>
</feature>
<evidence type="ECO:0000256" key="1">
    <source>
        <dbReference type="ARBA" id="ARBA00012928"/>
    </source>
</evidence>
<dbReference type="EMBL" id="LGUG01000004">
    <property type="protein sequence ID" value="KON96587.1"/>
    <property type="molecule type" value="Genomic_DNA"/>
</dbReference>
<dbReference type="PANTHER" id="PTHR11085">
    <property type="entry name" value="NAD-DEPENDENT PROTEIN DEACYLASE SIRTUIN-5, MITOCHONDRIAL-RELATED"/>
    <property type="match status" value="1"/>
</dbReference>
<name>A0A0M0H4D8_ANEMI</name>
<dbReference type="EMBL" id="FNED01000019">
    <property type="protein sequence ID" value="SDJ49743.1"/>
    <property type="molecule type" value="Genomic_DNA"/>
</dbReference>